<dbReference type="AlphaFoldDB" id="A0A7W4Y9D5"/>
<protein>
    <submittedName>
        <fullName evidence="1">Uncharacterized protein</fullName>
    </submittedName>
</protein>
<dbReference type="RefSeq" id="WP_183294486.1">
    <property type="nucleotide sequence ID" value="NZ_JACHVX010000001.1"/>
</dbReference>
<proteinExistence type="predicted"/>
<reference evidence="1 2" key="1">
    <citation type="submission" date="2020-08" db="EMBL/GenBank/DDBJ databases">
        <title>The Agave Microbiome: Exploring the role of microbial communities in plant adaptations to desert environments.</title>
        <authorList>
            <person name="Partida-Martinez L.P."/>
        </authorList>
    </citation>
    <scope>NUCLEOTIDE SEQUENCE [LARGE SCALE GENOMIC DNA]</scope>
    <source>
        <strain evidence="1 2">RAS26</strain>
    </source>
</reference>
<sequence length="168" mass="17807">MPLFSRRPSLPAPIREQLALPSRDRVLVATELTGGGWAAATRRALYVVDPTVDRHPWADVDRATLDADTSVLTVHWVTGTSQELPLTGSGAPAFAQVLRERVQSSVVHSEKVPVKGAGSVRVALRRDEDGELMSQVIGDGTVDLTDPAVAALVDAAERRVRAAAGLAG</sequence>
<dbReference type="EMBL" id="JACHVX010000001">
    <property type="protein sequence ID" value="MBB2921473.1"/>
    <property type="molecule type" value="Genomic_DNA"/>
</dbReference>
<gene>
    <name evidence="1" type="ORF">FHR80_000367</name>
</gene>
<name>A0A7W4Y9D5_9CELL</name>
<evidence type="ECO:0000313" key="2">
    <source>
        <dbReference type="Proteomes" id="UP000518206"/>
    </source>
</evidence>
<evidence type="ECO:0000313" key="1">
    <source>
        <dbReference type="EMBL" id="MBB2921473.1"/>
    </source>
</evidence>
<accession>A0A7W4Y9D5</accession>
<organism evidence="1 2">
    <name type="scientific">Cellulomonas cellasea</name>
    <dbReference type="NCBI Taxonomy" id="43670"/>
    <lineage>
        <taxon>Bacteria</taxon>
        <taxon>Bacillati</taxon>
        <taxon>Actinomycetota</taxon>
        <taxon>Actinomycetes</taxon>
        <taxon>Micrococcales</taxon>
        <taxon>Cellulomonadaceae</taxon>
        <taxon>Cellulomonas</taxon>
    </lineage>
</organism>
<dbReference type="Proteomes" id="UP000518206">
    <property type="component" value="Unassembled WGS sequence"/>
</dbReference>
<comment type="caution">
    <text evidence="1">The sequence shown here is derived from an EMBL/GenBank/DDBJ whole genome shotgun (WGS) entry which is preliminary data.</text>
</comment>
<reference evidence="1 2" key="2">
    <citation type="submission" date="2020-08" db="EMBL/GenBank/DDBJ databases">
        <authorList>
            <person name="Partida-Martinez L."/>
            <person name="Huntemann M."/>
            <person name="Clum A."/>
            <person name="Wang J."/>
            <person name="Palaniappan K."/>
            <person name="Ritter S."/>
            <person name="Chen I.-M."/>
            <person name="Stamatis D."/>
            <person name="Reddy T."/>
            <person name="O'Malley R."/>
            <person name="Daum C."/>
            <person name="Shapiro N."/>
            <person name="Ivanova N."/>
            <person name="Kyrpides N."/>
            <person name="Woyke T."/>
        </authorList>
    </citation>
    <scope>NUCLEOTIDE SEQUENCE [LARGE SCALE GENOMIC DNA]</scope>
    <source>
        <strain evidence="1 2">RAS26</strain>
    </source>
</reference>